<name>A0A8H8BTY1_9HELO</name>
<protein>
    <recommendedName>
        <fullName evidence="2">GH16 domain-containing protein</fullName>
    </recommendedName>
</protein>
<reference evidence="3" key="1">
    <citation type="submission" date="2021-02" db="EMBL/GenBank/DDBJ databases">
        <title>Genome sequence Cadophora malorum strain M34.</title>
        <authorList>
            <person name="Stefanovic E."/>
            <person name="Vu D."/>
            <person name="Scully C."/>
            <person name="Dijksterhuis J."/>
            <person name="Roader J."/>
            <person name="Houbraken J."/>
        </authorList>
    </citation>
    <scope>NUCLEOTIDE SEQUENCE</scope>
    <source>
        <strain evidence="3">M34</strain>
    </source>
</reference>
<dbReference type="PROSITE" id="PS51762">
    <property type="entry name" value="GH16_2"/>
    <property type="match status" value="1"/>
</dbReference>
<dbReference type="GO" id="GO:0004553">
    <property type="term" value="F:hydrolase activity, hydrolyzing O-glycosyl compounds"/>
    <property type="evidence" value="ECO:0007669"/>
    <property type="project" value="InterPro"/>
</dbReference>
<dbReference type="Pfam" id="PF00722">
    <property type="entry name" value="Glyco_hydro_16"/>
    <property type="match status" value="1"/>
</dbReference>
<dbReference type="AlphaFoldDB" id="A0A8H8BTY1"/>
<dbReference type="InterPro" id="IPR000757">
    <property type="entry name" value="Beta-glucanase-like"/>
</dbReference>
<dbReference type="PANTHER" id="PTHR10963:SF62">
    <property type="entry name" value="GLUCAN 1,3-BETA-GLUCOSIDASE"/>
    <property type="match status" value="1"/>
</dbReference>
<feature type="domain" description="GH16" evidence="2">
    <location>
        <begin position="128"/>
        <end position="455"/>
    </location>
</feature>
<dbReference type="PANTHER" id="PTHR10963">
    <property type="entry name" value="GLYCOSYL HYDROLASE-RELATED"/>
    <property type="match status" value="1"/>
</dbReference>
<feature type="transmembrane region" description="Helical" evidence="1">
    <location>
        <begin position="89"/>
        <end position="114"/>
    </location>
</feature>
<dbReference type="Gene3D" id="2.60.120.200">
    <property type="match status" value="1"/>
</dbReference>
<organism evidence="3 4">
    <name type="scientific">Cadophora malorum</name>
    <dbReference type="NCBI Taxonomy" id="108018"/>
    <lineage>
        <taxon>Eukaryota</taxon>
        <taxon>Fungi</taxon>
        <taxon>Dikarya</taxon>
        <taxon>Ascomycota</taxon>
        <taxon>Pezizomycotina</taxon>
        <taxon>Leotiomycetes</taxon>
        <taxon>Helotiales</taxon>
        <taxon>Ploettnerulaceae</taxon>
        <taxon>Cadophora</taxon>
    </lineage>
</organism>
<sequence length="455" mass="51749">MLHVRSVHNDTGEPSNYQVNRNENEKASSFISDSDDVQRRLTQETADTIISASDYSIRSRRSYIRPYYRSRLVAKSEIEKPWTKERRSVWPTVIPCFGFACGLALIAVMIWLGVRSVPKHEYCLIMEDDFDGPTLNASIWQHEIQLGGFGNGEFEVTTNDTANVFLEDGKLVIKPTLQDASIIDTPYALVNLTAEGTCTSPVWSDCWASTNSTNHTIINPIKSGRINTKASASIRYGRVEVVAKMPAGDWLWPAIWLLPVNDVYGPWPASGEIDIVESRGNDRTYRYGGNNKVVSSLHWGPTKELDQSWRDTNTQRSLHSTYSAKFHTYALEWSEKYLYTYVDSRINHVIYTKYTKPQWTRGQFPQFSGGELISDPWNTNRFNTPFDTPFYLIINLAVGGTNGFFQDPDSHKPWVNTAANASAYFWGARDSWLPTWKEGQAQLEVDSVKMWQECG</sequence>
<dbReference type="Proteomes" id="UP000664132">
    <property type="component" value="Unassembled WGS sequence"/>
</dbReference>
<dbReference type="SUPFAM" id="SSF49899">
    <property type="entry name" value="Concanavalin A-like lectins/glucanases"/>
    <property type="match status" value="1"/>
</dbReference>
<keyword evidence="4" id="KW-1185">Reference proteome</keyword>
<dbReference type="OrthoDB" id="4781at2759"/>
<keyword evidence="1" id="KW-1133">Transmembrane helix</keyword>
<evidence type="ECO:0000313" key="4">
    <source>
        <dbReference type="Proteomes" id="UP000664132"/>
    </source>
</evidence>
<keyword evidence="1" id="KW-0812">Transmembrane</keyword>
<keyword evidence="1" id="KW-0472">Membrane</keyword>
<accession>A0A8H8BTY1</accession>
<dbReference type="InterPro" id="IPR050546">
    <property type="entry name" value="Glycosyl_Hydrlase_16"/>
</dbReference>
<comment type="caution">
    <text evidence="3">The sequence shown here is derived from an EMBL/GenBank/DDBJ whole genome shotgun (WGS) entry which is preliminary data.</text>
</comment>
<evidence type="ECO:0000313" key="3">
    <source>
        <dbReference type="EMBL" id="KAG4423891.1"/>
    </source>
</evidence>
<evidence type="ECO:0000259" key="2">
    <source>
        <dbReference type="PROSITE" id="PS51762"/>
    </source>
</evidence>
<evidence type="ECO:0000256" key="1">
    <source>
        <dbReference type="SAM" id="Phobius"/>
    </source>
</evidence>
<gene>
    <name evidence="3" type="ORF">IFR04_003036</name>
</gene>
<proteinExistence type="predicted"/>
<dbReference type="EMBL" id="JAFJYH010000028">
    <property type="protein sequence ID" value="KAG4423891.1"/>
    <property type="molecule type" value="Genomic_DNA"/>
</dbReference>
<dbReference type="InterPro" id="IPR013320">
    <property type="entry name" value="ConA-like_dom_sf"/>
</dbReference>
<dbReference type="GO" id="GO:0005975">
    <property type="term" value="P:carbohydrate metabolic process"/>
    <property type="evidence" value="ECO:0007669"/>
    <property type="project" value="InterPro"/>
</dbReference>